<sequence length="90" mass="10196">MWNSSEIRTPGLRQTKTFSRKKAQSGDKQYARFLGYKRTARWSGRIAVISDLSGLDSTGATALGMAFEGATDSYREYLRWMEGESTEEMD</sequence>
<proteinExistence type="predicted"/>
<accession>A0A915EVS2</accession>
<evidence type="ECO:0000256" key="1">
    <source>
        <dbReference type="SAM" id="MobiDB-lite"/>
    </source>
</evidence>
<feature type="region of interest" description="Disordered" evidence="1">
    <location>
        <begin position="1"/>
        <end position="24"/>
    </location>
</feature>
<organism evidence="2 3">
    <name type="scientific">Ditylenchus dipsaci</name>
    <dbReference type="NCBI Taxonomy" id="166011"/>
    <lineage>
        <taxon>Eukaryota</taxon>
        <taxon>Metazoa</taxon>
        <taxon>Ecdysozoa</taxon>
        <taxon>Nematoda</taxon>
        <taxon>Chromadorea</taxon>
        <taxon>Rhabditida</taxon>
        <taxon>Tylenchina</taxon>
        <taxon>Tylenchomorpha</taxon>
        <taxon>Sphaerularioidea</taxon>
        <taxon>Anguinidae</taxon>
        <taxon>Anguininae</taxon>
        <taxon>Ditylenchus</taxon>
    </lineage>
</organism>
<feature type="compositionally biased region" description="Polar residues" evidence="1">
    <location>
        <begin position="1"/>
        <end position="17"/>
    </location>
</feature>
<dbReference type="Proteomes" id="UP000887574">
    <property type="component" value="Unplaced"/>
</dbReference>
<dbReference type="WBParaSite" id="jg9529">
    <property type="protein sequence ID" value="jg9529"/>
    <property type="gene ID" value="jg9529"/>
</dbReference>
<dbReference type="AlphaFoldDB" id="A0A915EVS2"/>
<evidence type="ECO:0000313" key="2">
    <source>
        <dbReference type="Proteomes" id="UP000887574"/>
    </source>
</evidence>
<protein>
    <submittedName>
        <fullName evidence="3">Uncharacterized protein</fullName>
    </submittedName>
</protein>
<keyword evidence="2" id="KW-1185">Reference proteome</keyword>
<reference evidence="3" key="1">
    <citation type="submission" date="2022-11" db="UniProtKB">
        <authorList>
            <consortium name="WormBaseParasite"/>
        </authorList>
    </citation>
    <scope>IDENTIFICATION</scope>
</reference>
<name>A0A915EVS2_9BILA</name>
<evidence type="ECO:0000313" key="3">
    <source>
        <dbReference type="WBParaSite" id="jg9529"/>
    </source>
</evidence>